<dbReference type="Proteomes" id="UP001227831">
    <property type="component" value="Unassembled WGS sequence"/>
</dbReference>
<dbReference type="RefSeq" id="WP_308701985.1">
    <property type="nucleotide sequence ID" value="NZ_AP027463.1"/>
</dbReference>
<dbReference type="PANTHER" id="PTHR44154:SF1">
    <property type="entry name" value="QUINONE OXIDOREDUCTASE"/>
    <property type="match status" value="1"/>
</dbReference>
<name>A0ABU1A585_9LACO</name>
<dbReference type="InterPro" id="IPR011032">
    <property type="entry name" value="GroES-like_sf"/>
</dbReference>
<dbReference type="PANTHER" id="PTHR44154">
    <property type="entry name" value="QUINONE OXIDOREDUCTASE"/>
    <property type="match status" value="1"/>
</dbReference>
<evidence type="ECO:0000259" key="2">
    <source>
        <dbReference type="SMART" id="SM00829"/>
    </source>
</evidence>
<dbReference type="InterPro" id="IPR013154">
    <property type="entry name" value="ADH-like_N"/>
</dbReference>
<dbReference type="InterPro" id="IPR051603">
    <property type="entry name" value="Zinc-ADH_QOR/CCCR"/>
</dbReference>
<dbReference type="InterPro" id="IPR020843">
    <property type="entry name" value="ER"/>
</dbReference>
<dbReference type="Gene3D" id="3.90.180.10">
    <property type="entry name" value="Medium-chain alcohol dehydrogenases, catalytic domain"/>
    <property type="match status" value="1"/>
</dbReference>
<dbReference type="EMBL" id="JAVCWF010000001">
    <property type="protein sequence ID" value="MDQ7936139.1"/>
    <property type="molecule type" value="Genomic_DNA"/>
</dbReference>
<keyword evidence="4" id="KW-1185">Reference proteome</keyword>
<dbReference type="Pfam" id="PF08240">
    <property type="entry name" value="ADH_N"/>
    <property type="match status" value="1"/>
</dbReference>
<evidence type="ECO:0000313" key="4">
    <source>
        <dbReference type="Proteomes" id="UP001227831"/>
    </source>
</evidence>
<evidence type="ECO:0000313" key="3">
    <source>
        <dbReference type="EMBL" id="MDQ7936139.1"/>
    </source>
</evidence>
<evidence type="ECO:0000256" key="1">
    <source>
        <dbReference type="ARBA" id="ARBA00022857"/>
    </source>
</evidence>
<organism evidence="3 4">
    <name type="scientific">Lactiplantibacillus brownii</name>
    <dbReference type="NCBI Taxonomy" id="3069269"/>
    <lineage>
        <taxon>Bacteria</taxon>
        <taxon>Bacillati</taxon>
        <taxon>Bacillota</taxon>
        <taxon>Bacilli</taxon>
        <taxon>Lactobacillales</taxon>
        <taxon>Lactobacillaceae</taxon>
        <taxon>Lactiplantibacillus</taxon>
    </lineage>
</organism>
<dbReference type="Gene3D" id="3.40.50.720">
    <property type="entry name" value="NAD(P)-binding Rossmann-like Domain"/>
    <property type="match status" value="1"/>
</dbReference>
<accession>A0ABU1A585</accession>
<protein>
    <submittedName>
        <fullName evidence="3">Zinc-binding dehydrogenase</fullName>
    </submittedName>
</protein>
<reference evidence="3 4" key="1">
    <citation type="journal article" date="2023" name="Int. J. Syst. Evol. Microbiol.">
        <title>Lactiplantibacillus brownii sp. nov., a novel psychrotolerant species isolated from sauerkraut.</title>
        <authorList>
            <person name="Heng Y.C."/>
            <person name="Silvaraju S."/>
            <person name="Lee J.K.Y."/>
            <person name="Kittelmann S."/>
        </authorList>
    </citation>
    <scope>NUCLEOTIDE SEQUENCE [LARGE SCALE GENOMIC DNA]</scope>
    <source>
        <strain evidence="3 4">WILCCON 0030</strain>
    </source>
</reference>
<dbReference type="InterPro" id="IPR013149">
    <property type="entry name" value="ADH-like_C"/>
</dbReference>
<dbReference type="SUPFAM" id="SSF50129">
    <property type="entry name" value="GroES-like"/>
    <property type="match status" value="1"/>
</dbReference>
<sequence>MQAAYINQTGAFSNIKVGEFPRPTIKANEVLVAVQAVAVNHVDTFVRSGGFKTALPLPAVIGRDAVGTVVAVGAQVTQFNHGQLVWTNSMGYAGRPGVTSTLAAIPAERLFPVPTGVDPRQLIGAVHSAATAAILLQSVLQLKAGETLLVEGAAGHVGTKLVQVATALGATVLATANPHDFARLAALGSYKSYDYHGDFAKLIAQEQATGIDAIVDTSGRVSLKTNLALLGVGGRIGLITAPKNNQFTFEVRQMYTRQQQIQGFVISHATLAQLQMAGKRVNQLMEQGKLLDDQLVVYPFSQAAQAHHLVETNQVKAKIILIPD</sequence>
<comment type="caution">
    <text evidence="3">The sequence shown here is derived from an EMBL/GenBank/DDBJ whole genome shotgun (WGS) entry which is preliminary data.</text>
</comment>
<keyword evidence="1" id="KW-0521">NADP</keyword>
<dbReference type="SMART" id="SM00829">
    <property type="entry name" value="PKS_ER"/>
    <property type="match status" value="1"/>
</dbReference>
<dbReference type="Pfam" id="PF00107">
    <property type="entry name" value="ADH_zinc_N"/>
    <property type="match status" value="1"/>
</dbReference>
<feature type="domain" description="Enoyl reductase (ER)" evidence="2">
    <location>
        <begin position="10"/>
        <end position="321"/>
    </location>
</feature>
<proteinExistence type="predicted"/>
<gene>
    <name evidence="3" type="ORF">RA086_00555</name>
</gene>
<dbReference type="SUPFAM" id="SSF51735">
    <property type="entry name" value="NAD(P)-binding Rossmann-fold domains"/>
    <property type="match status" value="1"/>
</dbReference>
<dbReference type="InterPro" id="IPR036291">
    <property type="entry name" value="NAD(P)-bd_dom_sf"/>
</dbReference>